<dbReference type="RefSeq" id="WP_158098037.1">
    <property type="nucleotide sequence ID" value="NZ_JACSPP010000016.1"/>
</dbReference>
<feature type="compositionally biased region" description="Basic residues" evidence="1">
    <location>
        <begin position="28"/>
        <end position="38"/>
    </location>
</feature>
<gene>
    <name evidence="2" type="ORF">H9625_07140</name>
</gene>
<protein>
    <submittedName>
        <fullName evidence="2">Uncharacterized protein</fullName>
    </submittedName>
</protein>
<organism evidence="2 3">
    <name type="scientific">Phocaeicola intestinalis</name>
    <dbReference type="NCBI Taxonomy" id="2762212"/>
    <lineage>
        <taxon>Bacteria</taxon>
        <taxon>Pseudomonadati</taxon>
        <taxon>Bacteroidota</taxon>
        <taxon>Bacteroidia</taxon>
        <taxon>Bacteroidales</taxon>
        <taxon>Bacteroidaceae</taxon>
        <taxon>Phocaeicola</taxon>
    </lineage>
</organism>
<evidence type="ECO:0000313" key="2">
    <source>
        <dbReference type="EMBL" id="MBD8040221.1"/>
    </source>
</evidence>
<evidence type="ECO:0000256" key="1">
    <source>
        <dbReference type="SAM" id="MobiDB-lite"/>
    </source>
</evidence>
<feature type="region of interest" description="Disordered" evidence="1">
    <location>
        <begin position="19"/>
        <end position="38"/>
    </location>
</feature>
<evidence type="ECO:0000313" key="3">
    <source>
        <dbReference type="Proteomes" id="UP000620874"/>
    </source>
</evidence>
<keyword evidence="3" id="KW-1185">Reference proteome</keyword>
<dbReference type="Proteomes" id="UP000620874">
    <property type="component" value="Unassembled WGS sequence"/>
</dbReference>
<accession>A0ABR8Y7P6</accession>
<reference evidence="2 3" key="1">
    <citation type="submission" date="2020-08" db="EMBL/GenBank/DDBJ databases">
        <title>A Genomic Blueprint of the Chicken Gut Microbiome.</title>
        <authorList>
            <person name="Gilroy R."/>
            <person name="Ravi A."/>
            <person name="Getino M."/>
            <person name="Pursley I."/>
            <person name="Horton D.L."/>
            <person name="Alikhan N.-F."/>
            <person name="Baker D."/>
            <person name="Gharbi K."/>
            <person name="Hall N."/>
            <person name="Watson M."/>
            <person name="Adriaenssens E.M."/>
            <person name="Foster-Nyarko E."/>
            <person name="Jarju S."/>
            <person name="Secka A."/>
            <person name="Antonio M."/>
            <person name="Oren A."/>
            <person name="Chaudhuri R."/>
            <person name="La Ragione R.M."/>
            <person name="Hildebrand F."/>
            <person name="Pallen M.J."/>
        </authorList>
    </citation>
    <scope>NUCLEOTIDE SEQUENCE [LARGE SCALE GENOMIC DNA]</scope>
    <source>
        <strain evidence="2 3">Sa1CVN1</strain>
    </source>
</reference>
<name>A0ABR8Y7P6_9BACT</name>
<proteinExistence type="predicted"/>
<comment type="caution">
    <text evidence="2">The sequence shown here is derived from an EMBL/GenBank/DDBJ whole genome shotgun (WGS) entry which is preliminary data.</text>
</comment>
<sequence length="54" mass="6705">MIWDEFLRHFCFYDEEDCGLSDEERSGKDKKRPKHTRRRIHQAKKLFVEFPNSF</sequence>
<dbReference type="EMBL" id="JACSPP010000016">
    <property type="protein sequence ID" value="MBD8040221.1"/>
    <property type="molecule type" value="Genomic_DNA"/>
</dbReference>